<keyword evidence="13 16" id="KW-0472">Membrane</keyword>
<evidence type="ECO:0000256" key="2">
    <source>
        <dbReference type="ARBA" id="ARBA00001946"/>
    </source>
</evidence>
<dbReference type="GO" id="GO:0016020">
    <property type="term" value="C:membrane"/>
    <property type="evidence" value="ECO:0007669"/>
    <property type="project" value="UniProtKB-SubCell"/>
</dbReference>
<evidence type="ECO:0000256" key="9">
    <source>
        <dbReference type="ARBA" id="ARBA00022723"/>
    </source>
</evidence>
<evidence type="ECO:0000256" key="5">
    <source>
        <dbReference type="ARBA" id="ARBA00013212"/>
    </source>
</evidence>
<gene>
    <name evidence="19" type="ORF">DL89DRAFT_273930</name>
</gene>
<sequence>MSNLSYHDVFWFVPNLIGYSRVALTAVAVYSMYSEHWVAMFFSYAISELLDAADGYYARKLHQCSKFGEVLDMVTDRCTTTVLLTYLAQLYPKCALIFCLLISLDISSHYMQMYSQLITGKTNHKQVDAKHALDSARILYRPPGAVWLLFRQRGVFHADLCSALCERHWRAGWWPHWRYWQARCVWIKNLINAVQLYESAKDLARLDAAQLNRERAARE</sequence>
<dbReference type="Gene3D" id="1.20.120.1760">
    <property type="match status" value="1"/>
</dbReference>
<dbReference type="STRING" id="61395.A0A1Y1WGL5"/>
<protein>
    <recommendedName>
        <fullName evidence="5 16">CDP-diacylglycerol--inositol 3-phosphatidyltransferase</fullName>
        <ecNumber evidence="5 16">2.7.8.11</ecNumber>
    </recommendedName>
</protein>
<evidence type="ECO:0000256" key="4">
    <source>
        <dbReference type="ARBA" id="ARBA00010441"/>
    </source>
</evidence>
<dbReference type="OrthoDB" id="10251079at2759"/>
<evidence type="ECO:0000256" key="17">
    <source>
        <dbReference type="RuleBase" id="RU003750"/>
    </source>
</evidence>
<dbReference type="AlphaFoldDB" id="A0A1Y1WGL5"/>
<keyword evidence="7 16" id="KW-0808">Transferase</keyword>
<reference evidence="19 20" key="1">
    <citation type="submission" date="2016-07" db="EMBL/GenBank/DDBJ databases">
        <title>Pervasive Adenine N6-methylation of Active Genes in Fungi.</title>
        <authorList>
            <consortium name="DOE Joint Genome Institute"/>
            <person name="Mondo S.J."/>
            <person name="Dannebaum R.O."/>
            <person name="Kuo R.C."/>
            <person name="Labutti K."/>
            <person name="Haridas S."/>
            <person name="Kuo A."/>
            <person name="Salamov A."/>
            <person name="Ahrendt S.R."/>
            <person name="Lipzen A."/>
            <person name="Sullivan W."/>
            <person name="Andreopoulos W.B."/>
            <person name="Clum A."/>
            <person name="Lindquist E."/>
            <person name="Daum C."/>
            <person name="Ramamoorthy G.K."/>
            <person name="Gryganskyi A."/>
            <person name="Culley D."/>
            <person name="Magnuson J.K."/>
            <person name="James T.Y."/>
            <person name="O'Malley M.A."/>
            <person name="Stajich J.E."/>
            <person name="Spatafora J.W."/>
            <person name="Visel A."/>
            <person name="Grigoriev I.V."/>
        </authorList>
    </citation>
    <scope>NUCLEOTIDE SEQUENCE [LARGE SCALE GENOMIC DNA]</scope>
    <source>
        <strain evidence="19 20">ATCC 12442</strain>
    </source>
</reference>
<feature type="transmembrane region" description="Helical" evidence="18">
    <location>
        <begin position="83"/>
        <end position="104"/>
    </location>
</feature>
<keyword evidence="10" id="KW-0460">Magnesium</keyword>
<comment type="catalytic activity">
    <reaction evidence="16">
        <text>a CDP-1,2-diacyl-sn-glycerol + myo-inositol = a 1,2-diacyl-sn-glycero-3-phospho-(1D-myo-inositol) + CMP + H(+)</text>
        <dbReference type="Rhea" id="RHEA:11580"/>
        <dbReference type="ChEBI" id="CHEBI:15378"/>
        <dbReference type="ChEBI" id="CHEBI:17268"/>
        <dbReference type="ChEBI" id="CHEBI:57880"/>
        <dbReference type="ChEBI" id="CHEBI:58332"/>
        <dbReference type="ChEBI" id="CHEBI:60377"/>
        <dbReference type="EC" id="2.7.8.11"/>
    </reaction>
</comment>
<comment type="cofactor">
    <cofactor evidence="2">
        <name>Mg(2+)</name>
        <dbReference type="ChEBI" id="CHEBI:18420"/>
    </cofactor>
</comment>
<comment type="subcellular location">
    <subcellularLocation>
        <location evidence="3">Membrane</location>
        <topology evidence="3">Multi-pass membrane protein</topology>
    </subcellularLocation>
</comment>
<dbReference type="InterPro" id="IPR000462">
    <property type="entry name" value="CDP-OH_P_trans"/>
</dbReference>
<dbReference type="GO" id="GO:0005794">
    <property type="term" value="C:Golgi apparatus"/>
    <property type="evidence" value="ECO:0007669"/>
    <property type="project" value="TreeGrafter"/>
</dbReference>
<dbReference type="InterPro" id="IPR048254">
    <property type="entry name" value="CDP_ALCOHOL_P_TRANSF_CS"/>
</dbReference>
<keyword evidence="11 18" id="KW-1133">Transmembrane helix</keyword>
<feature type="transmembrane region" description="Helical" evidence="18">
    <location>
        <begin position="12"/>
        <end position="33"/>
    </location>
</feature>
<keyword evidence="6 16" id="KW-0444">Lipid biosynthesis</keyword>
<dbReference type="GO" id="GO:0003881">
    <property type="term" value="F:CDP-diacylglycerol-inositol 3-phosphatidyltransferase activity"/>
    <property type="evidence" value="ECO:0007669"/>
    <property type="project" value="UniProtKB-UniRule"/>
</dbReference>
<evidence type="ECO:0000256" key="12">
    <source>
        <dbReference type="ARBA" id="ARBA00023098"/>
    </source>
</evidence>
<keyword evidence="8 18" id="KW-0812">Transmembrane</keyword>
<dbReference type="EMBL" id="MCFD01000002">
    <property type="protein sequence ID" value="ORX72612.1"/>
    <property type="molecule type" value="Genomic_DNA"/>
</dbReference>
<dbReference type="PANTHER" id="PTHR15362">
    <property type="entry name" value="PHOSPHATIDYLINOSITOL SYNTHASE"/>
    <property type="match status" value="1"/>
</dbReference>
<dbReference type="InterPro" id="IPR043130">
    <property type="entry name" value="CDP-OH_PTrfase_TM_dom"/>
</dbReference>
<keyword evidence="20" id="KW-1185">Reference proteome</keyword>
<accession>A0A1Y1WGL5</accession>
<evidence type="ECO:0000256" key="6">
    <source>
        <dbReference type="ARBA" id="ARBA00022516"/>
    </source>
</evidence>
<evidence type="ECO:0000256" key="15">
    <source>
        <dbReference type="ARBA" id="ARBA00023264"/>
    </source>
</evidence>
<evidence type="ECO:0000256" key="11">
    <source>
        <dbReference type="ARBA" id="ARBA00022989"/>
    </source>
</evidence>
<dbReference type="EC" id="2.7.8.11" evidence="5 16"/>
<comment type="cofactor">
    <cofactor evidence="1">
        <name>Mn(2+)</name>
        <dbReference type="ChEBI" id="CHEBI:29035"/>
    </cofactor>
</comment>
<dbReference type="GO" id="GO:0046872">
    <property type="term" value="F:metal ion binding"/>
    <property type="evidence" value="ECO:0007669"/>
    <property type="project" value="UniProtKB-KW"/>
</dbReference>
<keyword evidence="9" id="KW-0479">Metal-binding</keyword>
<dbReference type="RefSeq" id="XP_040745952.1">
    <property type="nucleotide sequence ID" value="XM_040889121.1"/>
</dbReference>
<evidence type="ECO:0000256" key="14">
    <source>
        <dbReference type="ARBA" id="ARBA00023209"/>
    </source>
</evidence>
<dbReference type="Pfam" id="PF01066">
    <property type="entry name" value="CDP-OH_P_transf"/>
    <property type="match status" value="1"/>
</dbReference>
<proteinExistence type="inferred from homology"/>
<evidence type="ECO:0000256" key="8">
    <source>
        <dbReference type="ARBA" id="ARBA00022692"/>
    </source>
</evidence>
<evidence type="ECO:0000313" key="19">
    <source>
        <dbReference type="EMBL" id="ORX72612.1"/>
    </source>
</evidence>
<evidence type="ECO:0000256" key="7">
    <source>
        <dbReference type="ARBA" id="ARBA00022679"/>
    </source>
</evidence>
<name>A0A1Y1WGL5_9FUNG</name>
<comment type="similarity">
    <text evidence="4 16 17">Belongs to the CDP-alcohol phosphatidyltransferase class-I family.</text>
</comment>
<evidence type="ECO:0000256" key="3">
    <source>
        <dbReference type="ARBA" id="ARBA00004141"/>
    </source>
</evidence>
<dbReference type="GeneID" id="63805769"/>
<comment type="caution">
    <text evidence="19">The sequence shown here is derived from an EMBL/GenBank/DDBJ whole genome shotgun (WGS) entry which is preliminary data.</text>
</comment>
<evidence type="ECO:0000256" key="1">
    <source>
        <dbReference type="ARBA" id="ARBA00001936"/>
    </source>
</evidence>
<evidence type="ECO:0000256" key="10">
    <source>
        <dbReference type="ARBA" id="ARBA00022842"/>
    </source>
</evidence>
<evidence type="ECO:0000256" key="18">
    <source>
        <dbReference type="SAM" id="Phobius"/>
    </source>
</evidence>
<dbReference type="InterPro" id="IPR014387">
    <property type="entry name" value="CDP_diag_ino_3_P_euk"/>
</dbReference>
<keyword evidence="12 16" id="KW-0443">Lipid metabolism</keyword>
<dbReference type="PROSITE" id="PS00379">
    <property type="entry name" value="CDP_ALCOHOL_P_TRANSF"/>
    <property type="match status" value="1"/>
</dbReference>
<evidence type="ECO:0000313" key="20">
    <source>
        <dbReference type="Proteomes" id="UP000193922"/>
    </source>
</evidence>
<organism evidence="19 20">
    <name type="scientific">Linderina pennispora</name>
    <dbReference type="NCBI Taxonomy" id="61395"/>
    <lineage>
        <taxon>Eukaryota</taxon>
        <taxon>Fungi</taxon>
        <taxon>Fungi incertae sedis</taxon>
        <taxon>Zoopagomycota</taxon>
        <taxon>Kickxellomycotina</taxon>
        <taxon>Kickxellomycetes</taxon>
        <taxon>Kickxellales</taxon>
        <taxon>Kickxellaceae</taxon>
        <taxon>Linderina</taxon>
    </lineage>
</organism>
<dbReference type="GO" id="GO:0006661">
    <property type="term" value="P:phosphatidylinositol biosynthetic process"/>
    <property type="evidence" value="ECO:0007669"/>
    <property type="project" value="TreeGrafter"/>
</dbReference>
<evidence type="ECO:0000256" key="16">
    <source>
        <dbReference type="PIRNR" id="PIRNR000848"/>
    </source>
</evidence>
<keyword evidence="14 16" id="KW-0594">Phospholipid biosynthesis</keyword>
<evidence type="ECO:0000256" key="13">
    <source>
        <dbReference type="ARBA" id="ARBA00023136"/>
    </source>
</evidence>
<keyword evidence="15 16" id="KW-1208">Phospholipid metabolism</keyword>
<dbReference type="PIRSF" id="PIRSF000848">
    <property type="entry name" value="CDP_diag_ino_3_P"/>
    <property type="match status" value="1"/>
</dbReference>
<dbReference type="PANTHER" id="PTHR15362:SF4">
    <property type="entry name" value="CDP-DIACYLGLYCEROL--INOSITOL 3-PHOSPHATIDYLTRANSFERASE"/>
    <property type="match status" value="1"/>
</dbReference>
<dbReference type="Proteomes" id="UP000193922">
    <property type="component" value="Unassembled WGS sequence"/>
</dbReference>